<dbReference type="InterPro" id="IPR007825">
    <property type="entry name" value="Major_OMP_Legionella"/>
</dbReference>
<protein>
    <recommendedName>
        <fullName evidence="2">Protochlamydia outer membrane protein domain-containing protein</fullName>
    </recommendedName>
</protein>
<reference evidence="1" key="1">
    <citation type="journal article" date="2015" name="Nature">
        <title>Complex archaea that bridge the gap between prokaryotes and eukaryotes.</title>
        <authorList>
            <person name="Spang A."/>
            <person name="Saw J.H."/>
            <person name="Jorgensen S.L."/>
            <person name="Zaremba-Niedzwiedzka K."/>
            <person name="Martijn J."/>
            <person name="Lind A.E."/>
            <person name="van Eijk R."/>
            <person name="Schleper C."/>
            <person name="Guy L."/>
            <person name="Ettema T.J."/>
        </authorList>
    </citation>
    <scope>NUCLEOTIDE SEQUENCE</scope>
</reference>
<organism evidence="1">
    <name type="scientific">marine sediment metagenome</name>
    <dbReference type="NCBI Taxonomy" id="412755"/>
    <lineage>
        <taxon>unclassified sequences</taxon>
        <taxon>metagenomes</taxon>
        <taxon>ecological metagenomes</taxon>
    </lineage>
</organism>
<sequence length="349" mass="39989">MYKVLLVLFILSISSIKAELSSSCETDSIPKKCSPEPETCCDIPTAPTTAAYNAPARIDVCGSKDAYLTFSFIYWKIEENIFVTQFKADGTAANNDRTKISTMDYDYKPGFKIGGGYNFQYDDWNAYIEYTRYHATNSISRTRPSWAQFMEPVYNRITATSGDEIDFKLKLEYDFIDLDLSRWQYEGQKFLLKVFLGMHGAWLEQNITSDFKIDSLNATNNAIYTLKQWMIGPRIGFFYKWKLLDSLSIARKGSTAMLYQKFTKIFLRQNDQDLATAGAATLTTTEDKRSSVNGLFELMIGLEYDKYFYQNKYHFNCLAGYDFHGLVSSILPPGWLVLPGLTLRAQLDF</sequence>
<gene>
    <name evidence="1" type="ORF">LCGC14_1520680</name>
</gene>
<proteinExistence type="predicted"/>
<dbReference type="EMBL" id="LAZR01011274">
    <property type="protein sequence ID" value="KKM62533.1"/>
    <property type="molecule type" value="Genomic_DNA"/>
</dbReference>
<evidence type="ECO:0000313" key="1">
    <source>
        <dbReference type="EMBL" id="KKM62533.1"/>
    </source>
</evidence>
<dbReference type="Pfam" id="PF05150">
    <property type="entry name" value="Legionella_OMP"/>
    <property type="match status" value="1"/>
</dbReference>
<accession>A0A0F9IYX5</accession>
<name>A0A0F9IYX5_9ZZZZ</name>
<comment type="caution">
    <text evidence="1">The sequence shown here is derived from an EMBL/GenBank/DDBJ whole genome shotgun (WGS) entry which is preliminary data.</text>
</comment>
<evidence type="ECO:0008006" key="2">
    <source>
        <dbReference type="Google" id="ProtNLM"/>
    </source>
</evidence>
<dbReference type="AlphaFoldDB" id="A0A0F9IYX5"/>